<dbReference type="InterPro" id="IPR003423">
    <property type="entry name" value="OMP_efflux"/>
</dbReference>
<evidence type="ECO:0000256" key="7">
    <source>
        <dbReference type="ARBA" id="ARBA00023237"/>
    </source>
</evidence>
<evidence type="ECO:0000256" key="8">
    <source>
        <dbReference type="SAM" id="Coils"/>
    </source>
</evidence>
<accession>A0A9Q6IGY4</accession>
<evidence type="ECO:0000256" key="3">
    <source>
        <dbReference type="ARBA" id="ARBA00022448"/>
    </source>
</evidence>
<evidence type="ECO:0000256" key="9">
    <source>
        <dbReference type="SAM" id="SignalP"/>
    </source>
</evidence>
<evidence type="ECO:0000256" key="2">
    <source>
        <dbReference type="ARBA" id="ARBA00007613"/>
    </source>
</evidence>
<name>A0A9Q6IGY4_9PSED</name>
<dbReference type="Gene3D" id="1.20.1600.10">
    <property type="entry name" value="Outer membrane efflux proteins (OEP)"/>
    <property type="match status" value="1"/>
</dbReference>
<dbReference type="InterPro" id="IPR010130">
    <property type="entry name" value="T1SS_OMP_TolC"/>
</dbReference>
<gene>
    <name evidence="10" type="ORF">DMX08_09305</name>
</gene>
<dbReference type="InterPro" id="IPR051906">
    <property type="entry name" value="TolC-like"/>
</dbReference>
<keyword evidence="3" id="KW-0813">Transport</keyword>
<feature type="coiled-coil region" evidence="8">
    <location>
        <begin position="191"/>
        <end position="218"/>
    </location>
</feature>
<keyword evidence="7" id="KW-0998">Cell outer membrane</keyword>
<evidence type="ECO:0000313" key="10">
    <source>
        <dbReference type="EMBL" id="PYC40184.1"/>
    </source>
</evidence>
<comment type="caution">
    <text evidence="10">The sequence shown here is derived from an EMBL/GenBank/DDBJ whole genome shotgun (WGS) entry which is preliminary data.</text>
</comment>
<comment type="similarity">
    <text evidence="2">Belongs to the outer membrane factor (OMF) (TC 1.B.17) family.</text>
</comment>
<dbReference type="Pfam" id="PF02321">
    <property type="entry name" value="OEP"/>
    <property type="match status" value="2"/>
</dbReference>
<dbReference type="GO" id="GO:0009279">
    <property type="term" value="C:cell outer membrane"/>
    <property type="evidence" value="ECO:0007669"/>
    <property type="project" value="UniProtKB-SubCell"/>
</dbReference>
<dbReference type="SUPFAM" id="SSF56954">
    <property type="entry name" value="Outer membrane efflux proteins (OEP)"/>
    <property type="match status" value="1"/>
</dbReference>
<dbReference type="PANTHER" id="PTHR30026">
    <property type="entry name" value="OUTER MEMBRANE PROTEIN TOLC"/>
    <property type="match status" value="1"/>
</dbReference>
<evidence type="ECO:0000256" key="4">
    <source>
        <dbReference type="ARBA" id="ARBA00022452"/>
    </source>
</evidence>
<dbReference type="GO" id="GO:0015562">
    <property type="term" value="F:efflux transmembrane transporter activity"/>
    <property type="evidence" value="ECO:0007669"/>
    <property type="project" value="InterPro"/>
</dbReference>
<evidence type="ECO:0000256" key="6">
    <source>
        <dbReference type="ARBA" id="ARBA00023136"/>
    </source>
</evidence>
<comment type="subcellular location">
    <subcellularLocation>
        <location evidence="1">Cell outer membrane</location>
    </subcellularLocation>
</comment>
<feature type="signal peptide" evidence="9">
    <location>
        <begin position="1"/>
        <end position="23"/>
    </location>
</feature>
<dbReference type="PANTHER" id="PTHR30026:SF22">
    <property type="entry name" value="OUTER MEMBRANE EFFLUX PROTEIN"/>
    <property type="match status" value="1"/>
</dbReference>
<proteinExistence type="inferred from homology"/>
<keyword evidence="4" id="KW-1134">Transmembrane beta strand</keyword>
<evidence type="ECO:0000256" key="1">
    <source>
        <dbReference type="ARBA" id="ARBA00004442"/>
    </source>
</evidence>
<dbReference type="NCBIfam" id="TIGR01844">
    <property type="entry name" value="type_I_sec_TolC"/>
    <property type="match status" value="1"/>
</dbReference>
<reference evidence="10 11" key="1">
    <citation type="submission" date="2018-06" db="EMBL/GenBank/DDBJ databases">
        <title>Pseudomonas diversity within urban Lake Michigan freshwaters.</title>
        <authorList>
            <person name="Batrich M."/>
            <person name="Hatzopoulos T."/>
            <person name="Putonti C."/>
        </authorList>
    </citation>
    <scope>NUCLEOTIDE SEQUENCE [LARGE SCALE GENOMIC DNA]</scope>
    <source>
        <strain evidence="10 11">MB-090624</strain>
    </source>
</reference>
<dbReference type="EMBL" id="QJRN01000004">
    <property type="protein sequence ID" value="PYC40184.1"/>
    <property type="molecule type" value="Genomic_DNA"/>
</dbReference>
<sequence>MRVFTPLSGAILLASICVSPAQAMSLTEAIQSTLDNHPELRASQNNRLSADEDVKVAKGGFYPSLDLNAGYGRGYSDNSTTRGYGVARGTGNHNTETLNYTQSELRLRQMLFDGFNTANEVGRTQSVVNSRAYFTRGTAESLALRTIEVYLEVLKRRELLTLAKNNLQAHLRVNDQIGLRSQQGVGSTADLDQSKARRALAENNYDTAQVDLADAEANFYSAVGRLPDELESLPSIRGEIPQNLNDAKQSMLLNNPYLKSAQADIQAAEGQYEVAKSPFYPRFDAEAAVNANDNVQGDLGHDNEWRVGVIMNYNLFRGGSDKARLQSNAHKINQAMDIRNNALRMLNENITLAWNAMLNAKKQTPTAREYAETTTRVRAAYQDQFGLGQRTLLDVLDSENELYNANRRYTEVRYTEEFSMYRVLANMGELLSKEKVVVPAEAIAQSEVKSEARLPEMK</sequence>
<organism evidence="10 11">
    <name type="scientific">Pseudomonas protegens</name>
    <dbReference type="NCBI Taxonomy" id="380021"/>
    <lineage>
        <taxon>Bacteria</taxon>
        <taxon>Pseudomonadati</taxon>
        <taxon>Pseudomonadota</taxon>
        <taxon>Gammaproteobacteria</taxon>
        <taxon>Pseudomonadales</taxon>
        <taxon>Pseudomonadaceae</taxon>
        <taxon>Pseudomonas</taxon>
    </lineage>
</organism>
<protein>
    <submittedName>
        <fullName evidence="10">Channel protein TolC</fullName>
    </submittedName>
</protein>
<feature type="chain" id="PRO_5040383797" evidence="9">
    <location>
        <begin position="24"/>
        <end position="458"/>
    </location>
</feature>
<evidence type="ECO:0000256" key="5">
    <source>
        <dbReference type="ARBA" id="ARBA00022692"/>
    </source>
</evidence>
<dbReference type="Proteomes" id="UP000248188">
    <property type="component" value="Unassembled WGS sequence"/>
</dbReference>
<keyword evidence="6" id="KW-0472">Membrane</keyword>
<keyword evidence="5" id="KW-0812">Transmembrane</keyword>
<keyword evidence="8" id="KW-0175">Coiled coil</keyword>
<keyword evidence="9" id="KW-0732">Signal</keyword>
<dbReference type="GO" id="GO:1990281">
    <property type="term" value="C:efflux pump complex"/>
    <property type="evidence" value="ECO:0007669"/>
    <property type="project" value="TreeGrafter"/>
</dbReference>
<dbReference type="GO" id="GO:0015288">
    <property type="term" value="F:porin activity"/>
    <property type="evidence" value="ECO:0007669"/>
    <property type="project" value="TreeGrafter"/>
</dbReference>
<evidence type="ECO:0000313" key="11">
    <source>
        <dbReference type="Proteomes" id="UP000248188"/>
    </source>
</evidence>
<dbReference type="RefSeq" id="WP_110651996.1">
    <property type="nucleotide sequence ID" value="NZ_QJRN01000004.1"/>
</dbReference>
<dbReference type="AlphaFoldDB" id="A0A9Q6IGY4"/>